<dbReference type="InterPro" id="IPR036397">
    <property type="entry name" value="RNaseH_sf"/>
</dbReference>
<comment type="caution">
    <text evidence="2">The sequence shown here is derived from an EMBL/GenBank/DDBJ whole genome shotgun (WGS) entry which is preliminary data.</text>
</comment>
<dbReference type="EMBL" id="JARQWQ010000108">
    <property type="protein sequence ID" value="KAK2550602.1"/>
    <property type="molecule type" value="Genomic_DNA"/>
</dbReference>
<keyword evidence="1" id="KW-0472">Membrane</keyword>
<reference evidence="2" key="2">
    <citation type="journal article" date="2023" name="Science">
        <title>Genomic signatures of disease resistance in endangered staghorn corals.</title>
        <authorList>
            <person name="Vollmer S.V."/>
            <person name="Selwyn J.D."/>
            <person name="Despard B.A."/>
            <person name="Roesel C.L."/>
        </authorList>
    </citation>
    <scope>NUCLEOTIDE SEQUENCE</scope>
    <source>
        <strain evidence="2">K2</strain>
    </source>
</reference>
<dbReference type="Gene3D" id="3.30.420.10">
    <property type="entry name" value="Ribonuclease H-like superfamily/Ribonuclease H"/>
    <property type="match status" value="1"/>
</dbReference>
<name>A0AAD9PWY5_ACRCE</name>
<dbReference type="Proteomes" id="UP001249851">
    <property type="component" value="Unassembled WGS sequence"/>
</dbReference>
<evidence type="ECO:0000313" key="3">
    <source>
        <dbReference type="Proteomes" id="UP001249851"/>
    </source>
</evidence>
<evidence type="ECO:0000313" key="2">
    <source>
        <dbReference type="EMBL" id="KAK2550602.1"/>
    </source>
</evidence>
<dbReference type="GO" id="GO:0003676">
    <property type="term" value="F:nucleic acid binding"/>
    <property type="evidence" value="ECO:0007669"/>
    <property type="project" value="InterPro"/>
</dbReference>
<organism evidence="2 3">
    <name type="scientific">Acropora cervicornis</name>
    <name type="common">Staghorn coral</name>
    <dbReference type="NCBI Taxonomy" id="6130"/>
    <lineage>
        <taxon>Eukaryota</taxon>
        <taxon>Metazoa</taxon>
        <taxon>Cnidaria</taxon>
        <taxon>Anthozoa</taxon>
        <taxon>Hexacorallia</taxon>
        <taxon>Scleractinia</taxon>
        <taxon>Astrocoeniina</taxon>
        <taxon>Acroporidae</taxon>
        <taxon>Acropora</taxon>
    </lineage>
</organism>
<feature type="transmembrane region" description="Helical" evidence="1">
    <location>
        <begin position="33"/>
        <end position="55"/>
    </location>
</feature>
<feature type="non-terminal residue" evidence="2">
    <location>
        <position position="1"/>
    </location>
</feature>
<reference evidence="2" key="1">
    <citation type="journal article" date="2023" name="G3 (Bethesda)">
        <title>Whole genome assembly and annotation of the endangered Caribbean coral Acropora cervicornis.</title>
        <authorList>
            <person name="Selwyn J.D."/>
            <person name="Vollmer S.V."/>
        </authorList>
    </citation>
    <scope>NUCLEOTIDE SEQUENCE</scope>
    <source>
        <strain evidence="2">K2</strain>
    </source>
</reference>
<keyword evidence="1" id="KW-1133">Transmembrane helix</keyword>
<keyword evidence="1" id="KW-0812">Transmembrane</keyword>
<dbReference type="AlphaFoldDB" id="A0AAD9PWY5"/>
<evidence type="ECO:0000256" key="1">
    <source>
        <dbReference type="SAM" id="Phobius"/>
    </source>
</evidence>
<sequence>RDSIADEATFLDIVRYVLAATLLPFNALKPRSVIMLLSTIQELFSLLLVHSWWFYRHVYSLDFNPCENIFSMTKSWIASYDVIWRLCDEPERMVQQVFSNVTVQDFINCMEHTGCM</sequence>
<keyword evidence="3" id="KW-1185">Reference proteome</keyword>
<gene>
    <name evidence="2" type="ORF">P5673_028653</name>
</gene>
<protein>
    <submittedName>
        <fullName evidence="2">Uncharacterized protein</fullName>
    </submittedName>
</protein>
<proteinExistence type="predicted"/>
<accession>A0AAD9PWY5</accession>